<dbReference type="EMBL" id="FRYL01000011">
    <property type="protein sequence ID" value="SHO80472.1"/>
    <property type="molecule type" value="Genomic_DNA"/>
</dbReference>
<keyword evidence="3" id="KW-0808">Transferase</keyword>
<dbReference type="AlphaFoldDB" id="A0A1W1EI46"/>
<dbReference type="NCBIfam" id="TIGR00152">
    <property type="entry name" value="dephospho-CoA kinase"/>
    <property type="match status" value="1"/>
</dbReference>
<dbReference type="EC" id="2.7.1.24" evidence="3"/>
<dbReference type="GO" id="GO:0015937">
    <property type="term" value="P:coenzyme A biosynthetic process"/>
    <property type="evidence" value="ECO:0007669"/>
    <property type="project" value="InterPro"/>
</dbReference>
<protein>
    <submittedName>
        <fullName evidence="3">Dephospho-CoA kinase</fullName>
        <ecNumber evidence="3">2.7.1.24</ecNumber>
    </submittedName>
</protein>
<dbReference type="GO" id="GO:0005524">
    <property type="term" value="F:ATP binding"/>
    <property type="evidence" value="ECO:0007669"/>
    <property type="project" value="UniProtKB-KW"/>
</dbReference>
<keyword evidence="3" id="KW-0418">Kinase</keyword>
<reference evidence="3" key="1">
    <citation type="submission" date="2016-10" db="EMBL/GenBank/DDBJ databases">
        <authorList>
            <person name="de Groot N.N."/>
        </authorList>
    </citation>
    <scope>NUCLEOTIDE SEQUENCE</scope>
</reference>
<dbReference type="SUPFAM" id="SSF52540">
    <property type="entry name" value="P-loop containing nucleoside triphosphate hydrolases"/>
    <property type="match status" value="1"/>
</dbReference>
<organism evidence="3">
    <name type="scientific">hydrothermal vent metagenome</name>
    <dbReference type="NCBI Taxonomy" id="652676"/>
    <lineage>
        <taxon>unclassified sequences</taxon>
        <taxon>metagenomes</taxon>
        <taxon>ecological metagenomes</taxon>
    </lineage>
</organism>
<dbReference type="PANTHER" id="PTHR10695:SF46">
    <property type="entry name" value="BIFUNCTIONAL COENZYME A SYNTHASE-RELATED"/>
    <property type="match status" value="1"/>
</dbReference>
<evidence type="ECO:0000313" key="3">
    <source>
        <dbReference type="EMBL" id="SHO80472.1"/>
    </source>
</evidence>
<proteinExistence type="inferred from homology"/>
<dbReference type="PROSITE" id="PS51219">
    <property type="entry name" value="DPCK"/>
    <property type="match status" value="1"/>
</dbReference>
<dbReference type="CDD" id="cd02022">
    <property type="entry name" value="DPCK"/>
    <property type="match status" value="1"/>
</dbReference>
<dbReference type="InterPro" id="IPR027417">
    <property type="entry name" value="P-loop_NTPase"/>
</dbReference>
<accession>A0A1W1EI46</accession>
<dbReference type="HAMAP" id="MF_00376">
    <property type="entry name" value="Dephospho_CoA_kinase"/>
    <property type="match status" value="1"/>
</dbReference>
<sequence>MAFEYAIALSGGIATGKSSATTILMLYGFRFIDADKIAHKLLDLRYRDIANMFGDEYIIDDKVNRRELGKLIFANQSKREELEEFLHPLIYNEIEAQATIQDKFKKPYIIDIPLFFEKNRYPIKNSIVVYASREQQIDRVISRDGFSKSEAIERIDAQMDIEEKKSKATFIIDNSKNLKHLQDECERVKQLILEI</sequence>
<keyword evidence="2" id="KW-0067">ATP-binding</keyword>
<dbReference type="GO" id="GO:0004140">
    <property type="term" value="F:dephospho-CoA kinase activity"/>
    <property type="evidence" value="ECO:0007669"/>
    <property type="project" value="UniProtKB-EC"/>
</dbReference>
<dbReference type="InterPro" id="IPR001977">
    <property type="entry name" value="Depp_CoAkinase"/>
</dbReference>
<evidence type="ECO:0000256" key="2">
    <source>
        <dbReference type="ARBA" id="ARBA00022840"/>
    </source>
</evidence>
<dbReference type="PANTHER" id="PTHR10695">
    <property type="entry name" value="DEPHOSPHO-COA KINASE-RELATED"/>
    <property type="match status" value="1"/>
</dbReference>
<dbReference type="Gene3D" id="3.40.50.300">
    <property type="entry name" value="P-loop containing nucleotide triphosphate hydrolases"/>
    <property type="match status" value="1"/>
</dbReference>
<dbReference type="Pfam" id="PF01121">
    <property type="entry name" value="CoaE"/>
    <property type="match status" value="1"/>
</dbReference>
<keyword evidence="1" id="KW-0547">Nucleotide-binding</keyword>
<evidence type="ECO:0000256" key="1">
    <source>
        <dbReference type="ARBA" id="ARBA00022741"/>
    </source>
</evidence>
<name>A0A1W1EI46_9ZZZZ</name>
<gene>
    <name evidence="3" type="ORF">MNB_SV-15-1340</name>
</gene>